<dbReference type="AlphaFoldDB" id="A0A377LQV9"/>
<gene>
    <name evidence="1" type="ORF">NCTC10005_00496</name>
</gene>
<evidence type="ECO:0000313" key="2">
    <source>
        <dbReference type="Proteomes" id="UP000255106"/>
    </source>
</evidence>
<evidence type="ECO:0000313" key="1">
    <source>
        <dbReference type="EMBL" id="STQ07861.1"/>
    </source>
</evidence>
<proteinExistence type="predicted"/>
<dbReference type="PANTHER" id="PTHR35810">
    <property type="entry name" value="CYTOPLASMIC PROTEIN-RELATED"/>
    <property type="match status" value="1"/>
</dbReference>
<sequence length="64" mass="7249">MTYEELINSPADEFVMFASKDGKVRIECRFESDTLWLSQATICELYGKAKATISGHIKNIFDEG</sequence>
<dbReference type="GO" id="GO:0003677">
    <property type="term" value="F:DNA binding"/>
    <property type="evidence" value="ECO:0007669"/>
    <property type="project" value="UniProtKB-KW"/>
</dbReference>
<dbReference type="PANTHER" id="PTHR35810:SF1">
    <property type="entry name" value="CYTOPLASMIC PROTEIN"/>
    <property type="match status" value="1"/>
</dbReference>
<keyword evidence="1" id="KW-0238">DNA-binding</keyword>
<accession>A0A377LQV9</accession>
<dbReference type="EMBL" id="UGJB01000004">
    <property type="protein sequence ID" value="STQ07861.1"/>
    <property type="molecule type" value="Genomic_DNA"/>
</dbReference>
<name>A0A377LQV9_ENTCL</name>
<dbReference type="Proteomes" id="UP000255106">
    <property type="component" value="Unassembled WGS sequence"/>
</dbReference>
<protein>
    <submittedName>
        <fullName evidence="1">Putative DNA-binding protein</fullName>
    </submittedName>
</protein>
<organism evidence="1 2">
    <name type="scientific">Enterobacter cloacae</name>
    <dbReference type="NCBI Taxonomy" id="550"/>
    <lineage>
        <taxon>Bacteria</taxon>
        <taxon>Pseudomonadati</taxon>
        <taxon>Pseudomonadota</taxon>
        <taxon>Gammaproteobacteria</taxon>
        <taxon>Enterobacterales</taxon>
        <taxon>Enterobacteriaceae</taxon>
        <taxon>Enterobacter</taxon>
        <taxon>Enterobacter cloacae complex</taxon>
    </lineage>
</organism>
<reference evidence="1 2" key="1">
    <citation type="submission" date="2018-06" db="EMBL/GenBank/DDBJ databases">
        <authorList>
            <consortium name="Pathogen Informatics"/>
            <person name="Doyle S."/>
        </authorList>
    </citation>
    <scope>NUCLEOTIDE SEQUENCE [LARGE SCALE GENOMIC DNA]</scope>
    <source>
        <strain evidence="1 2">NCTC10005</strain>
    </source>
</reference>